<sequence length="63" mass="7256">MRIEVDMKKCDLHGQCTFSAPDVFRFDDNGDLVYDPEPSEERREEVEEAADVCPVMAILIHDQ</sequence>
<dbReference type="AlphaFoldDB" id="A0A552WXX6"/>
<evidence type="ECO:0000256" key="1">
    <source>
        <dbReference type="ARBA" id="ARBA00001927"/>
    </source>
</evidence>
<keyword evidence="2 8" id="KW-0813">Transport</keyword>
<dbReference type="Gene3D" id="3.30.70.20">
    <property type="match status" value="1"/>
</dbReference>
<dbReference type="GO" id="GO:0009055">
    <property type="term" value="F:electron transfer activity"/>
    <property type="evidence" value="ECO:0007669"/>
    <property type="project" value="UniProtKB-UniRule"/>
</dbReference>
<comment type="cofactor">
    <cofactor evidence="1">
        <name>[3Fe-4S] cluster</name>
        <dbReference type="ChEBI" id="CHEBI:21137"/>
    </cofactor>
</comment>
<evidence type="ECO:0000313" key="9">
    <source>
        <dbReference type="EMBL" id="TRW47681.1"/>
    </source>
</evidence>
<evidence type="ECO:0000256" key="2">
    <source>
        <dbReference type="ARBA" id="ARBA00022448"/>
    </source>
</evidence>
<reference evidence="9 10" key="1">
    <citation type="submission" date="2019-07" db="EMBL/GenBank/DDBJ databases">
        <title>Georgenia wutianyii sp. nov. and Georgenia *** sp. nov. isolated from plateau pika (Ochotona curzoniae) in the Qinghai-Tibet plateau of China.</title>
        <authorList>
            <person name="Tian Z."/>
        </authorList>
    </citation>
    <scope>NUCLEOTIDE SEQUENCE [LARGE SCALE GENOMIC DNA]</scope>
    <source>
        <strain evidence="9 10">Z446</strain>
    </source>
</reference>
<dbReference type="PANTHER" id="PTHR36923">
    <property type="entry name" value="FERREDOXIN"/>
    <property type="match status" value="1"/>
</dbReference>
<evidence type="ECO:0000256" key="4">
    <source>
        <dbReference type="ARBA" id="ARBA00022982"/>
    </source>
</evidence>
<accession>A0A552WXX6</accession>
<evidence type="ECO:0000256" key="7">
    <source>
        <dbReference type="ARBA" id="ARBA00023291"/>
    </source>
</evidence>
<keyword evidence="5 8" id="KW-0408">Iron</keyword>
<keyword evidence="4 8" id="KW-0249">Electron transport</keyword>
<comment type="caution">
    <text evidence="9">The sequence shown here is derived from an EMBL/GenBank/DDBJ whole genome shotgun (WGS) entry which is preliminary data.</text>
</comment>
<dbReference type="GO" id="GO:0051538">
    <property type="term" value="F:3 iron, 4 sulfur cluster binding"/>
    <property type="evidence" value="ECO:0007669"/>
    <property type="project" value="UniProtKB-KW"/>
</dbReference>
<evidence type="ECO:0000313" key="10">
    <source>
        <dbReference type="Proteomes" id="UP000318693"/>
    </source>
</evidence>
<dbReference type="EMBL" id="VJXR01000001">
    <property type="protein sequence ID" value="TRW47681.1"/>
    <property type="molecule type" value="Genomic_DNA"/>
</dbReference>
<evidence type="ECO:0000256" key="5">
    <source>
        <dbReference type="ARBA" id="ARBA00023004"/>
    </source>
</evidence>
<proteinExistence type="predicted"/>
<protein>
    <recommendedName>
        <fullName evidence="8">Ferredoxin</fullName>
    </recommendedName>
</protein>
<gene>
    <name evidence="9" type="ORF">FJ693_00520</name>
</gene>
<dbReference type="PRINTS" id="PR00352">
    <property type="entry name" value="3FE4SFRDOXIN"/>
</dbReference>
<evidence type="ECO:0000256" key="6">
    <source>
        <dbReference type="ARBA" id="ARBA00023014"/>
    </source>
</evidence>
<keyword evidence="7" id="KW-0003">3Fe-4S</keyword>
<dbReference type="GO" id="GO:0005506">
    <property type="term" value="F:iron ion binding"/>
    <property type="evidence" value="ECO:0007669"/>
    <property type="project" value="UniProtKB-UniRule"/>
</dbReference>
<dbReference type="Proteomes" id="UP000318693">
    <property type="component" value="Unassembled WGS sequence"/>
</dbReference>
<keyword evidence="10" id="KW-1185">Reference proteome</keyword>
<organism evidence="9 10">
    <name type="scientific">Georgenia yuyongxinii</name>
    <dbReference type="NCBI Taxonomy" id="2589797"/>
    <lineage>
        <taxon>Bacteria</taxon>
        <taxon>Bacillati</taxon>
        <taxon>Actinomycetota</taxon>
        <taxon>Actinomycetes</taxon>
        <taxon>Micrococcales</taxon>
        <taxon>Bogoriellaceae</taxon>
        <taxon>Georgenia</taxon>
    </lineage>
</organism>
<dbReference type="PANTHER" id="PTHR36923:SF3">
    <property type="entry name" value="FERREDOXIN"/>
    <property type="match status" value="1"/>
</dbReference>
<name>A0A552WXX6_9MICO</name>
<keyword evidence="3 8" id="KW-0479">Metal-binding</keyword>
<dbReference type="InterPro" id="IPR051269">
    <property type="entry name" value="Fe-S_cluster_ET"/>
</dbReference>
<keyword evidence="6 8" id="KW-0411">Iron-sulfur</keyword>
<comment type="function">
    <text evidence="8">Ferredoxins are iron-sulfur proteins that transfer electrons in a wide variety of metabolic reactions.</text>
</comment>
<evidence type="ECO:0000256" key="8">
    <source>
        <dbReference type="RuleBase" id="RU368020"/>
    </source>
</evidence>
<evidence type="ECO:0000256" key="3">
    <source>
        <dbReference type="ARBA" id="ARBA00022723"/>
    </source>
</evidence>
<dbReference type="Pfam" id="PF13459">
    <property type="entry name" value="Fer4_15"/>
    <property type="match status" value="1"/>
</dbReference>
<dbReference type="SUPFAM" id="SSF54862">
    <property type="entry name" value="4Fe-4S ferredoxins"/>
    <property type="match status" value="1"/>
</dbReference>
<dbReference type="InterPro" id="IPR001080">
    <property type="entry name" value="3Fe4S_ferredoxin"/>
</dbReference>